<dbReference type="Pfam" id="PF07495">
    <property type="entry name" value="Y_Y_Y"/>
    <property type="match status" value="1"/>
</dbReference>
<dbReference type="Gene3D" id="1.10.10.10">
    <property type="entry name" value="Winged helix-like DNA-binding domain superfamily/Winged helix DNA-binding domain"/>
    <property type="match status" value="1"/>
</dbReference>
<dbReference type="SUPFAM" id="SSF63829">
    <property type="entry name" value="Calcium-dependent phosphotriesterase"/>
    <property type="match status" value="1"/>
</dbReference>
<dbReference type="SUPFAM" id="SSF46894">
    <property type="entry name" value="C-terminal effector domain of the bipartite response regulators"/>
    <property type="match status" value="1"/>
</dbReference>
<dbReference type="InterPro" id="IPR016032">
    <property type="entry name" value="Sig_transdc_resp-reg_C-effctor"/>
</dbReference>
<dbReference type="Proteomes" id="UP000679126">
    <property type="component" value="Unassembled WGS sequence"/>
</dbReference>
<evidence type="ECO:0000313" key="4">
    <source>
        <dbReference type="EMBL" id="MBO9154808.1"/>
    </source>
</evidence>
<organism evidence="4 5">
    <name type="scientific">Chitinophaga chungangae</name>
    <dbReference type="NCBI Taxonomy" id="2821488"/>
    <lineage>
        <taxon>Bacteria</taxon>
        <taxon>Pseudomonadati</taxon>
        <taxon>Bacteroidota</taxon>
        <taxon>Chitinophagia</taxon>
        <taxon>Chitinophagales</taxon>
        <taxon>Chitinophagaceae</taxon>
        <taxon>Chitinophaga</taxon>
    </lineage>
</organism>
<feature type="domain" description="HTH luxR-type" evidence="3">
    <location>
        <begin position="895"/>
        <end position="952"/>
    </location>
</feature>
<dbReference type="EMBL" id="JAGHKP010000004">
    <property type="protein sequence ID" value="MBO9154808.1"/>
    <property type="molecule type" value="Genomic_DNA"/>
</dbReference>
<dbReference type="InterPro" id="IPR015943">
    <property type="entry name" value="WD40/YVTN_repeat-like_dom_sf"/>
</dbReference>
<feature type="transmembrane region" description="Helical" evidence="2">
    <location>
        <begin position="753"/>
        <end position="771"/>
    </location>
</feature>
<accession>A0ABS3YKI7</accession>
<dbReference type="SUPFAM" id="SSF50998">
    <property type="entry name" value="Quinoprotein alcohol dehydrogenase-like"/>
    <property type="match status" value="1"/>
</dbReference>
<reference evidence="5" key="1">
    <citation type="submission" date="2021-03" db="EMBL/GenBank/DDBJ databases">
        <title>Assistant Professor.</title>
        <authorList>
            <person name="Huq M.A."/>
        </authorList>
    </citation>
    <scope>NUCLEOTIDE SEQUENCE [LARGE SCALE GENOMIC DNA]</scope>
    <source>
        <strain evidence="5">MAH-28</strain>
    </source>
</reference>
<keyword evidence="1" id="KW-0597">Phosphoprotein</keyword>
<dbReference type="InterPro" id="IPR011047">
    <property type="entry name" value="Quinoprotein_ADH-like_sf"/>
</dbReference>
<evidence type="ECO:0000256" key="2">
    <source>
        <dbReference type="SAM" id="Phobius"/>
    </source>
</evidence>
<dbReference type="InterPro" id="IPR013783">
    <property type="entry name" value="Ig-like_fold"/>
</dbReference>
<sequence>MKKTATIIVSLLLQYFCTQGQGQTALPQITNYHSYEYGAGVQNSAIDQDNKGLLYFGNSEGLLTFDGKFWRRYLLPQQSIVRSVKVGAAGKIYIGGQDQMGYFAADGQGRLQYHSLTQLLAAADKNFSDIWNIALYNDEVFFQSKNKIFQYKDGAIKTYLPEKKWAYMGRGGNLLYAQEHGKGLVVYDNGAWKPACEHPVFAETSVTGMMEYNKDTLLVTTLKKGLFLLYGNTLIPKQTGIDNILTKDRLYCSAKVNENWYALGTNSAGIFIVDKNGKLVQNYSYREGLQKNNVRSLLLDRNKNLWAGLDDGIDQLAINSPIKYIYPDKTKQVTGYATRIFDNKLYVGTSNGLYVSPVDLSEQDLSHSRSSFTEVSNTSGQVWNLEEVNDRLLIGHEDGCLVVNGNAAVRLYGGAGSWLFRPTTQVFPAAHILVGTYTGLRHFKAEGGAIADLGQLDGINESLRFLALDNTPGLVWAAHPNRGIYRIGVSADYTRITGSRLFTEKDGLPSNNGNYIYRVKNRMVATTQAGVFEFNPASNRFEPSKTLSPIFKNLSIQYLHEDREGNIWFITNKKVGVVDFHKPSEGKNHGIVYFPELNGMALGGYESIYSWNGENIFIAGNKGIIHVNYKKYGQQHNPPEVYLGQVKATEEDSVLFGGYAANDDHLRLSSSLNSLHFEYSSTRFDQQRNIEFSYQLEGFDRAWSGWSAKSEKDYTNLPPGEYTFAVKARNNLGNESPAVQYRFAVMRAWYNSYWTYGLYVCLLGALVWLAMRWQRQKHRKEQTHLNYLHQLELDRNEKEIIKLRNEKLETDIGFKDRELLTMTINLVQRGEVLTKIREIISSLIKKDTEGESTPAFRNLLKLIREVEKSNEDWDQFAIHFNNVNFDFFDHLKQAYPDLTPNDLKLCAYLRMNLSSKEIAQLLNITLKAVEIARYRLRKKLQLSPDTNLTDFLTQLGKQAINN</sequence>
<dbReference type="InterPro" id="IPR000792">
    <property type="entry name" value="Tscrpt_reg_LuxR_C"/>
</dbReference>
<name>A0ABS3YKI7_9BACT</name>
<dbReference type="PANTHER" id="PTHR43547">
    <property type="entry name" value="TWO-COMPONENT HISTIDINE KINASE"/>
    <property type="match status" value="1"/>
</dbReference>
<keyword evidence="5" id="KW-1185">Reference proteome</keyword>
<dbReference type="InterPro" id="IPR036388">
    <property type="entry name" value="WH-like_DNA-bd_sf"/>
</dbReference>
<keyword evidence="2" id="KW-0472">Membrane</keyword>
<dbReference type="PANTHER" id="PTHR43547:SF2">
    <property type="entry name" value="HYBRID SIGNAL TRANSDUCTION HISTIDINE KINASE C"/>
    <property type="match status" value="1"/>
</dbReference>
<protein>
    <recommendedName>
        <fullName evidence="3">HTH luxR-type domain-containing protein</fullName>
    </recommendedName>
</protein>
<dbReference type="RefSeq" id="WP_209147922.1">
    <property type="nucleotide sequence ID" value="NZ_JAGHKP010000004.1"/>
</dbReference>
<evidence type="ECO:0000259" key="3">
    <source>
        <dbReference type="SMART" id="SM00421"/>
    </source>
</evidence>
<evidence type="ECO:0000256" key="1">
    <source>
        <dbReference type="ARBA" id="ARBA00022553"/>
    </source>
</evidence>
<dbReference type="InterPro" id="IPR011123">
    <property type="entry name" value="Y_Y_Y"/>
</dbReference>
<keyword evidence="2" id="KW-1133">Transmembrane helix</keyword>
<dbReference type="Gene3D" id="2.130.10.10">
    <property type="entry name" value="YVTN repeat-like/Quinoprotein amine dehydrogenase"/>
    <property type="match status" value="2"/>
</dbReference>
<evidence type="ECO:0000313" key="5">
    <source>
        <dbReference type="Proteomes" id="UP000679126"/>
    </source>
</evidence>
<comment type="caution">
    <text evidence="4">The sequence shown here is derived from an EMBL/GenBank/DDBJ whole genome shotgun (WGS) entry which is preliminary data.</text>
</comment>
<proteinExistence type="predicted"/>
<dbReference type="Gene3D" id="2.60.40.10">
    <property type="entry name" value="Immunoglobulins"/>
    <property type="match status" value="1"/>
</dbReference>
<keyword evidence="2" id="KW-0812">Transmembrane</keyword>
<dbReference type="SMART" id="SM00421">
    <property type="entry name" value="HTH_LUXR"/>
    <property type="match status" value="1"/>
</dbReference>
<gene>
    <name evidence="4" type="ORF">J7I43_21450</name>
</gene>